<feature type="compositionally biased region" description="Acidic residues" evidence="7">
    <location>
        <begin position="1413"/>
        <end position="1426"/>
    </location>
</feature>
<feature type="region of interest" description="Disordered" evidence="7">
    <location>
        <begin position="1235"/>
        <end position="1259"/>
    </location>
</feature>
<feature type="compositionally biased region" description="Basic residues" evidence="7">
    <location>
        <begin position="63"/>
        <end position="75"/>
    </location>
</feature>
<dbReference type="Proteomes" id="UP000887561">
    <property type="component" value="Unplaced"/>
</dbReference>
<keyword evidence="3 6" id="KW-0694">RNA-binding</keyword>
<dbReference type="InterPro" id="IPR034201">
    <property type="entry name" value="RNPS1_RRM"/>
</dbReference>
<feature type="compositionally biased region" description="Polar residues" evidence="7">
    <location>
        <begin position="1292"/>
        <end position="1304"/>
    </location>
</feature>
<evidence type="ECO:0000256" key="5">
    <source>
        <dbReference type="ARBA" id="ARBA00023242"/>
    </source>
</evidence>
<evidence type="ECO:0000313" key="10">
    <source>
        <dbReference type="WBParaSite" id="scaffold34126_cov257.g21207"/>
    </source>
</evidence>
<dbReference type="Pfam" id="PF00076">
    <property type="entry name" value="RRM_1"/>
    <property type="match status" value="1"/>
</dbReference>
<protein>
    <submittedName>
        <fullName evidence="10">RRM domain-containing protein</fullName>
    </submittedName>
</protein>
<evidence type="ECO:0000256" key="6">
    <source>
        <dbReference type="PROSITE-ProRule" id="PRU00176"/>
    </source>
</evidence>
<dbReference type="InterPro" id="IPR012677">
    <property type="entry name" value="Nucleotide-bd_a/b_plait_sf"/>
</dbReference>
<dbReference type="InterPro" id="IPR000504">
    <property type="entry name" value="RRM_dom"/>
</dbReference>
<evidence type="ECO:0000313" key="9">
    <source>
        <dbReference type="Proteomes" id="UP000887561"/>
    </source>
</evidence>
<dbReference type="PROSITE" id="PS50102">
    <property type="entry name" value="RRM"/>
    <property type="match status" value="1"/>
</dbReference>
<dbReference type="InterPro" id="IPR037238">
    <property type="entry name" value="YbiA-like_sf"/>
</dbReference>
<keyword evidence="2" id="KW-0507">mRNA processing</keyword>
<evidence type="ECO:0000256" key="7">
    <source>
        <dbReference type="SAM" id="MobiDB-lite"/>
    </source>
</evidence>
<dbReference type="Gene3D" id="1.10.357.40">
    <property type="entry name" value="YbiA-like"/>
    <property type="match status" value="3"/>
</dbReference>
<name>A0A915MBG4_MELJA</name>
<feature type="region of interest" description="Disordered" evidence="7">
    <location>
        <begin position="1"/>
        <end position="141"/>
    </location>
</feature>
<feature type="region of interest" description="Disordered" evidence="7">
    <location>
        <begin position="1285"/>
        <end position="1426"/>
    </location>
</feature>
<keyword evidence="9" id="KW-1185">Reference proteome</keyword>
<feature type="compositionally biased region" description="Basic and acidic residues" evidence="7">
    <location>
        <begin position="119"/>
        <end position="141"/>
    </location>
</feature>
<feature type="compositionally biased region" description="Low complexity" evidence="7">
    <location>
        <begin position="1346"/>
        <end position="1361"/>
    </location>
</feature>
<dbReference type="InterPro" id="IPR012816">
    <property type="entry name" value="NADAR"/>
</dbReference>
<reference evidence="10" key="1">
    <citation type="submission" date="2022-11" db="UniProtKB">
        <authorList>
            <consortium name="WormBaseParasite"/>
        </authorList>
    </citation>
    <scope>IDENTIFICATION</scope>
</reference>
<dbReference type="CDD" id="cd12365">
    <property type="entry name" value="RRM_RNPS1"/>
    <property type="match status" value="1"/>
</dbReference>
<dbReference type="SMART" id="SM00360">
    <property type="entry name" value="RRM"/>
    <property type="match status" value="1"/>
</dbReference>
<feature type="region of interest" description="Disordered" evidence="7">
    <location>
        <begin position="225"/>
        <end position="292"/>
    </location>
</feature>
<dbReference type="WBParaSite" id="scaffold34126_cov257.g21207">
    <property type="protein sequence ID" value="scaffold34126_cov257.g21207"/>
    <property type="gene ID" value="scaffold34126_cov257.g21207"/>
</dbReference>
<dbReference type="Gene3D" id="3.30.70.330">
    <property type="match status" value="1"/>
</dbReference>
<dbReference type="InterPro" id="IPR035979">
    <property type="entry name" value="RBD_domain_sf"/>
</dbReference>
<evidence type="ECO:0000256" key="4">
    <source>
        <dbReference type="ARBA" id="ARBA00023187"/>
    </source>
</evidence>
<keyword evidence="4" id="KW-0508">mRNA splicing</keyword>
<feature type="compositionally biased region" description="Basic residues" evidence="7">
    <location>
        <begin position="98"/>
        <end position="118"/>
    </location>
</feature>
<evidence type="ECO:0000256" key="2">
    <source>
        <dbReference type="ARBA" id="ARBA00022664"/>
    </source>
</evidence>
<dbReference type="GO" id="GO:0000398">
    <property type="term" value="P:mRNA splicing, via spliceosome"/>
    <property type="evidence" value="ECO:0007669"/>
    <property type="project" value="TreeGrafter"/>
</dbReference>
<evidence type="ECO:0000256" key="3">
    <source>
        <dbReference type="ARBA" id="ARBA00022884"/>
    </source>
</evidence>
<keyword evidence="5" id="KW-0539">Nucleus</keyword>
<dbReference type="SUPFAM" id="SSF54928">
    <property type="entry name" value="RNA-binding domain, RBD"/>
    <property type="match status" value="1"/>
</dbReference>
<accession>A0A915MBG4</accession>
<evidence type="ECO:0000259" key="8">
    <source>
        <dbReference type="PROSITE" id="PS50102"/>
    </source>
</evidence>
<feature type="compositionally biased region" description="Low complexity" evidence="7">
    <location>
        <begin position="12"/>
        <end position="43"/>
    </location>
</feature>
<dbReference type="PANTHER" id="PTHR15481">
    <property type="entry name" value="RIBONUCLEIC ACID BINDING PROTEIN S1"/>
    <property type="match status" value="1"/>
</dbReference>
<dbReference type="GO" id="GO:0003723">
    <property type="term" value="F:RNA binding"/>
    <property type="evidence" value="ECO:0007669"/>
    <property type="project" value="UniProtKB-UniRule"/>
</dbReference>
<organism evidence="9 10">
    <name type="scientific">Meloidogyne javanica</name>
    <name type="common">Root-knot nematode worm</name>
    <dbReference type="NCBI Taxonomy" id="6303"/>
    <lineage>
        <taxon>Eukaryota</taxon>
        <taxon>Metazoa</taxon>
        <taxon>Ecdysozoa</taxon>
        <taxon>Nematoda</taxon>
        <taxon>Chromadorea</taxon>
        <taxon>Rhabditida</taxon>
        <taxon>Tylenchina</taxon>
        <taxon>Tylenchomorpha</taxon>
        <taxon>Tylenchoidea</taxon>
        <taxon>Meloidogynidae</taxon>
        <taxon>Meloidogyninae</taxon>
        <taxon>Meloidogyne</taxon>
        <taxon>Meloidogyne incognita group</taxon>
    </lineage>
</organism>
<feature type="domain" description="RRM" evidence="8">
    <location>
        <begin position="144"/>
        <end position="223"/>
    </location>
</feature>
<feature type="compositionally biased region" description="Basic residues" evidence="7">
    <location>
        <begin position="1362"/>
        <end position="1376"/>
    </location>
</feature>
<feature type="compositionally biased region" description="Low complexity" evidence="7">
    <location>
        <begin position="88"/>
        <end position="97"/>
    </location>
</feature>
<dbReference type="PANTHER" id="PTHR15481:SF0">
    <property type="entry name" value="LD23870P-RELATED"/>
    <property type="match status" value="1"/>
</dbReference>
<feature type="compositionally biased region" description="Basic residues" evidence="7">
    <location>
        <begin position="1"/>
        <end position="11"/>
    </location>
</feature>
<dbReference type="SUPFAM" id="SSF143990">
    <property type="entry name" value="YbiA-like"/>
    <property type="match status" value="4"/>
</dbReference>
<dbReference type="CDD" id="cd15457">
    <property type="entry name" value="NADAR"/>
    <property type="match status" value="2"/>
</dbReference>
<feature type="compositionally biased region" description="Basic and acidic residues" evidence="7">
    <location>
        <begin position="1323"/>
        <end position="1332"/>
    </location>
</feature>
<proteinExistence type="predicted"/>
<evidence type="ECO:0000256" key="1">
    <source>
        <dbReference type="ARBA" id="ARBA00004123"/>
    </source>
</evidence>
<sequence length="1426" mass="161537">MVESKPRRRSRSSSSSSASSSTSGSSSGSGSSSSSTSSASRSPTPKKSRPAAGRSERPAANRRSPRRGARSRSPRRAPQPKSEKITVSSSRRSPSPAARRRQASPPRHRSRSPVRRSPPRRERERPAASPLRERRERTPEPQLKRVCARNLSRNITKSHLEEIFSLFGVIKSCELPMDRVHIHIPRGYGYIEYEKAEDAEKAIKHMDGGQIDGLEIQCELTLPYRPGRGSSPLGSFGTNFGGIKRDRSRSPRRMGGANRSGVSRPRRSRSPPSRSTGANSIPLGNGGGGRFRSPPRLCNMVIAAPATMEEGRILLLGNEADILHSAFTFPLNEGGKRVDHYAYAQILTQLGLDEVGYSIYHCFGVFWQLGVHVLALLATTSSNVSRKAIELLQENMPSGHDMNSLSQYLTVSRQSYTMMGLRLRAEQDKRFRQTLIETGDALLIVCDRRRQSYTMMGLRLRAEQDKRFRQTLIETGDALLIVCDRRDSELGIGMDDEYFVQFSKRHHANAERISAWMHDDRQRPKEVGQNQLGFFLMWLRYELREKEKAKWLSTVEIKDEGVSTDQEGNLVPIFLSNFVLSLQGPFQPLSNYYAFTFEMKGCSVEHYVYQRLFEALHLSEDEIVKIRTTVKPVDVSKMAKKLFKRLNIDENELEYKYARLDRWRQSAMKYKITKNEYLQKLLLSTGNAFLLETTPEADTQWGCGSDELEYQHLLSKKYITPQLLLQWQCSRTYRPPALSHLGGNKTGLLLMELRTKLASQTTHRIPLITPLTSSVLRSSVSNHMICFSPESVLHPFYPVDIKDDESTAVFPSAIHLAAQEAIEFLDINESNAVWIMEPREGPECWERLHRVICDYMHLPLEIIQQWYQEERQNVLRRAMKMQFEQHPMLLRVLLDTQDALLISCSRFSSIEAELHIGVRERDLRLWLSHVQQDTKQLMDICLRPLAFRPPYIGGNRLGFLLMELRREFILSGVFPHQLPEMTQNVDILLGSESPMENYSVAAPFSILDEINFRAIWANEMESVQLLLGPLYINSSDPYLLMLKQQLEEEGNRSESSEFSAEQWEKAAMLISRDEPQINTFFERLFIGNQTKENDVPIENGIKINGIYHSQTDLPGIDEMPIEILRSIYIKMAARFRVKLVEMDDLQREIIVRSRDSSCLQDLRRTLERSRENLNAVCEKETPVIVNLTMPPPPIFQAKSSSISIVSQPPPQSSLASSQFPSISSQQLQSSAQWTQAAAISASNGRRPSPTKSEFPLANVGGQFQQKIPSLLPELIMSANAPSLSVTGPPPSFSSQRGGLSSTQPVYGGVRREHQPPSQFSDGNRSRWADRSGRRGGPSHRLGNNQRSGHSKSPPSSSQSFSIRRRARTPPPSHRRVTPTLQHRTTIKREQLDTNVSTTSEVPPPEKKKRVVDESELSEGEILSDDE</sequence>
<dbReference type="GO" id="GO:0005654">
    <property type="term" value="C:nucleoplasm"/>
    <property type="evidence" value="ECO:0007669"/>
    <property type="project" value="TreeGrafter"/>
</dbReference>
<dbReference type="GO" id="GO:0061574">
    <property type="term" value="C:ASAP complex"/>
    <property type="evidence" value="ECO:0007669"/>
    <property type="project" value="TreeGrafter"/>
</dbReference>
<dbReference type="GO" id="GO:0005737">
    <property type="term" value="C:cytoplasm"/>
    <property type="evidence" value="ECO:0007669"/>
    <property type="project" value="TreeGrafter"/>
</dbReference>
<comment type="subcellular location">
    <subcellularLocation>
        <location evidence="1">Nucleus</location>
    </subcellularLocation>
</comment>